<name>A0A1M4S9F6_9FIRM</name>
<gene>
    <name evidence="1" type="ORF">SAMN02745190_00040</name>
</gene>
<dbReference type="Proteomes" id="UP000184404">
    <property type="component" value="Unassembled WGS sequence"/>
</dbReference>
<dbReference type="AlphaFoldDB" id="A0A1M4S9F6"/>
<proteinExistence type="predicted"/>
<dbReference type="EMBL" id="FQUG01000002">
    <property type="protein sequence ID" value="SHE28808.1"/>
    <property type="molecule type" value="Genomic_DNA"/>
</dbReference>
<accession>A0A1M4S9F6</accession>
<evidence type="ECO:0000313" key="2">
    <source>
        <dbReference type="Proteomes" id="UP000184404"/>
    </source>
</evidence>
<evidence type="ECO:0000313" key="1">
    <source>
        <dbReference type="EMBL" id="SHE28808.1"/>
    </source>
</evidence>
<keyword evidence="2" id="KW-1185">Reference proteome</keyword>
<dbReference type="RefSeq" id="WP_072934183.1">
    <property type="nucleotide sequence ID" value="NZ_FQUG01000002.1"/>
</dbReference>
<protein>
    <submittedName>
        <fullName evidence="1">Uncharacterized protein</fullName>
    </submittedName>
</protein>
<organism evidence="1 2">
    <name type="scientific">Schwartzia succinivorans DSM 10502</name>
    <dbReference type="NCBI Taxonomy" id="1123243"/>
    <lineage>
        <taxon>Bacteria</taxon>
        <taxon>Bacillati</taxon>
        <taxon>Bacillota</taxon>
        <taxon>Negativicutes</taxon>
        <taxon>Selenomonadales</taxon>
        <taxon>Selenomonadaceae</taxon>
        <taxon>Schwartzia</taxon>
    </lineage>
</organism>
<sequence>MKTADYYSQLFSALRLRRHKLSQKEAYDRRAFAAVSSAVRNDFAAAKRTVAELAADDDMGRLKALVAAGYSLHSWTHEGAKGEKFGKNAELSLYFSRAGQGIKAVSGNRVEVYLKQR</sequence>
<dbReference type="STRING" id="1123243.SAMN02745190_00040"/>
<reference evidence="1 2" key="1">
    <citation type="submission" date="2016-11" db="EMBL/GenBank/DDBJ databases">
        <authorList>
            <person name="Jaros S."/>
            <person name="Januszkiewicz K."/>
            <person name="Wedrychowicz H."/>
        </authorList>
    </citation>
    <scope>NUCLEOTIDE SEQUENCE [LARGE SCALE GENOMIC DNA]</scope>
    <source>
        <strain evidence="1 2">DSM 10502</strain>
    </source>
</reference>